<dbReference type="InterPro" id="IPR000421">
    <property type="entry name" value="FA58C"/>
</dbReference>
<dbReference type="RefSeq" id="WP_141164585.1">
    <property type="nucleotide sequence ID" value="NZ_VHQG01000005.1"/>
</dbReference>
<evidence type="ECO:0000256" key="1">
    <source>
        <dbReference type="SAM" id="MobiDB-lite"/>
    </source>
</evidence>
<dbReference type="GO" id="GO:0016020">
    <property type="term" value="C:membrane"/>
    <property type="evidence" value="ECO:0007669"/>
    <property type="project" value="InterPro"/>
</dbReference>
<dbReference type="Gene3D" id="2.60.40.10">
    <property type="entry name" value="Immunoglobulins"/>
    <property type="match status" value="1"/>
</dbReference>
<dbReference type="EMBL" id="VHQG01000005">
    <property type="protein sequence ID" value="TPW74006.1"/>
    <property type="molecule type" value="Genomic_DNA"/>
</dbReference>
<dbReference type="InterPro" id="IPR051941">
    <property type="entry name" value="BG_Antigen-Binding_Lectin"/>
</dbReference>
<gene>
    <name evidence="4" type="ORF">FJ657_15250</name>
</gene>
<feature type="region of interest" description="Disordered" evidence="1">
    <location>
        <begin position="803"/>
        <end position="825"/>
    </location>
</feature>
<feature type="region of interest" description="Disordered" evidence="1">
    <location>
        <begin position="660"/>
        <end position="679"/>
    </location>
</feature>
<dbReference type="GO" id="GO:0005509">
    <property type="term" value="F:calcium ion binding"/>
    <property type="evidence" value="ECO:0007669"/>
    <property type="project" value="InterPro"/>
</dbReference>
<keyword evidence="2" id="KW-1133">Transmembrane helix</keyword>
<evidence type="ECO:0000256" key="2">
    <source>
        <dbReference type="SAM" id="Phobius"/>
    </source>
</evidence>
<feature type="domain" description="F5/8 type C" evidence="3">
    <location>
        <begin position="644"/>
        <end position="794"/>
    </location>
</feature>
<feature type="transmembrane region" description="Helical" evidence="2">
    <location>
        <begin position="1361"/>
        <end position="1381"/>
    </location>
</feature>
<proteinExistence type="predicted"/>
<dbReference type="Proteomes" id="UP000316252">
    <property type="component" value="Unassembled WGS sequence"/>
</dbReference>
<dbReference type="SUPFAM" id="SSF49313">
    <property type="entry name" value="Cadherin-like"/>
    <property type="match status" value="1"/>
</dbReference>
<feature type="domain" description="F5/8 type C" evidence="3">
    <location>
        <begin position="804"/>
        <end position="878"/>
    </location>
</feature>
<dbReference type="SUPFAM" id="SSF49785">
    <property type="entry name" value="Galactose-binding domain-like"/>
    <property type="match status" value="3"/>
</dbReference>
<dbReference type="InterPro" id="IPR015919">
    <property type="entry name" value="Cadherin-like_sf"/>
</dbReference>
<evidence type="ECO:0000259" key="3">
    <source>
        <dbReference type="PROSITE" id="PS50022"/>
    </source>
</evidence>
<organism evidence="4 5">
    <name type="scientific">Schumannella soli</name>
    <dbReference type="NCBI Taxonomy" id="2590779"/>
    <lineage>
        <taxon>Bacteria</taxon>
        <taxon>Bacillati</taxon>
        <taxon>Actinomycetota</taxon>
        <taxon>Actinomycetes</taxon>
        <taxon>Micrococcales</taxon>
        <taxon>Microbacteriaceae</taxon>
        <taxon>Schumannella</taxon>
    </lineage>
</organism>
<feature type="region of interest" description="Disordered" evidence="1">
    <location>
        <begin position="1316"/>
        <end position="1350"/>
    </location>
</feature>
<dbReference type="Gene3D" id="2.60.120.260">
    <property type="entry name" value="Galactose-binding domain-like"/>
    <property type="match status" value="3"/>
</dbReference>
<keyword evidence="2" id="KW-0472">Membrane</keyword>
<keyword evidence="5" id="KW-1185">Reference proteome</keyword>
<feature type="compositionally biased region" description="Gly residues" evidence="1">
    <location>
        <begin position="1321"/>
        <end position="1350"/>
    </location>
</feature>
<comment type="caution">
    <text evidence="4">The sequence shown here is derived from an EMBL/GenBank/DDBJ whole genome shotgun (WGS) entry which is preliminary data.</text>
</comment>
<keyword evidence="2" id="KW-0812">Transmembrane</keyword>
<sequence>MRPHDSMTATISSPARSRRLSRLLAGVLAIGLAGSLLGLSAAPSAEAAPTGARYGAPDDIAADYYGALLRHTRWTETVWDSTAGVYQLKDFNFAVVLGNAVLLTHGDYDATVTGVPKETLRSKTLATIKHYAAVNRFVDAKGTWGKQLFWDSTFQSYFLDAGRLLWDQLDATTQQNLRTIAVGQSRYTADLEYGDDPRSGSWTTDWPTGKYLGDTAQEETGVYTQALAPGLAWAPDDADAGRWAEQLATYGRNAAGQPTADRNNPAIVAGAPISSNTMHTIHDTYLVENHGSFGPHYQSDIWRSGGRNAIQFLLNDQPLPEILTRQPNSAELWESIKMMMSNQGEPFMPMVPDREYLYGRDVLPLAFLGQVQRDPDAVRAEANLAAALEDYQAYAPVDRLAKFSGEPKYEPEARAEIAISYLLHVHAAQSKEGVVVPTPQADFFARLTGVRDFGSVPGLTVQQTAGAWAAASSHAGFVKFPWVPGHDSWLFDVSGATPFLSPSTSAAVAARSTQVYTAPRDGFEGTASVYGFADHRAGQVTLPTGSAIYATSGGGTDDASLTVRNLKMGGYSGLDGTRDYTTAEGASTASLPVKRPADALDAKAARVDDLDIAPVSARYVRMLGQQGNPTYGYSMYSFHVYGDDPASNVDLAAGAAARASSEDAANRRTASTVTDKDANSRWAVSTADRTRSDSWIQVDLGSSQRIGAVRLAWEASAGSRYLIQTSDDAQSWTTRTAYGKSAADANVARLDTVDLTPPGFAAPAPVTTRYVRMQGVTGDSSYGYSLYHLRAFTPQGVDVAAKRTATASSADPTKPASAVTDGSPSTRWAVASSERSRSDSWVQVDLGAQLDIAQVQLGWESAAGREYRIQTSLDGVTWQDAADFRYTGDQVLSSAGGWIDVDGKAGFVVRGSDAPITVSTENPEQNVLRLADRAGGPTAPLLVEMIPGDAAATRARAAAAAPTSDTAGVIASALDGYLSVFNLTGSDARAVITVPHGAGAIPLFAGTQTVGAASSAVEVSVPAGSAVVLSPRATIETTAARARALAAGANAVTASVSDARSVRVQSAAPVEVVVTNLETGSSRAVSLTSEPQDLAFENATAFPVPDLALSTLTFPASVLPVGMTSPALAVDGDASTAWRPGPDGRMVTDLGAMRQFGAVVTDWGGDEAPAATISVSDDGLTFRDIGTVPAGRRSGTVDGLATARYVALSTSWSEGDADLTALRVLIPQAPAWTSTALPSAKVGDAFVGQLGAVGTPSPTFRLVAGALPDGLRLDESTGRISGTPTAAGDFVVTIGAQNGVGDETQRDVAITVAAADVDPGQPGGGQPGQGAGSGGTGDSGGSGGVGDDSGGGSLANSGVNAALPGLIGLALVIVGIGLASWRRARVRRG</sequence>
<dbReference type="Pfam" id="PF05345">
    <property type="entry name" value="He_PIG"/>
    <property type="match status" value="1"/>
</dbReference>
<dbReference type="PROSITE" id="PS50022">
    <property type="entry name" value="FA58C_3"/>
    <property type="match status" value="2"/>
</dbReference>
<dbReference type="InterPro" id="IPR008979">
    <property type="entry name" value="Galactose-bd-like_sf"/>
</dbReference>
<dbReference type="OrthoDB" id="2479530at2"/>
<dbReference type="PANTHER" id="PTHR45713">
    <property type="entry name" value="FTP DOMAIN-CONTAINING PROTEIN"/>
    <property type="match status" value="1"/>
</dbReference>
<dbReference type="Pfam" id="PF00754">
    <property type="entry name" value="F5_F8_type_C"/>
    <property type="match status" value="3"/>
</dbReference>
<name>A0A506XV38_9MICO</name>
<reference evidence="4 5" key="1">
    <citation type="submission" date="2019-06" db="EMBL/GenBank/DDBJ databases">
        <authorList>
            <person name="Li F."/>
        </authorList>
    </citation>
    <scope>NUCLEOTIDE SEQUENCE [LARGE SCALE GENOMIC DNA]</scope>
    <source>
        <strain evidence="4 5">10F1D-1</strain>
    </source>
</reference>
<dbReference type="InterPro" id="IPR013783">
    <property type="entry name" value="Ig-like_fold"/>
</dbReference>
<evidence type="ECO:0000313" key="5">
    <source>
        <dbReference type="Proteomes" id="UP000316252"/>
    </source>
</evidence>
<protein>
    <submittedName>
        <fullName evidence="4">Discoidin domain-containing protein</fullName>
    </submittedName>
</protein>
<accession>A0A506XV38</accession>
<dbReference type="GO" id="GO:0005975">
    <property type="term" value="P:carbohydrate metabolic process"/>
    <property type="evidence" value="ECO:0007669"/>
    <property type="project" value="UniProtKB-ARBA"/>
</dbReference>
<dbReference type="PANTHER" id="PTHR45713:SF6">
    <property type="entry name" value="F5_8 TYPE C DOMAIN-CONTAINING PROTEIN"/>
    <property type="match status" value="1"/>
</dbReference>
<evidence type="ECO:0000313" key="4">
    <source>
        <dbReference type="EMBL" id="TPW74006.1"/>
    </source>
</evidence>